<organism evidence="25 26">
    <name type="scientific">Ananas comosus</name>
    <name type="common">Pineapple</name>
    <name type="synonym">Ananas ananas</name>
    <dbReference type="NCBI Taxonomy" id="4615"/>
    <lineage>
        <taxon>Eukaryota</taxon>
        <taxon>Viridiplantae</taxon>
        <taxon>Streptophyta</taxon>
        <taxon>Embryophyta</taxon>
        <taxon>Tracheophyta</taxon>
        <taxon>Spermatophyta</taxon>
        <taxon>Magnoliopsida</taxon>
        <taxon>Liliopsida</taxon>
        <taxon>Poales</taxon>
        <taxon>Bromeliaceae</taxon>
        <taxon>Bromelioideae</taxon>
        <taxon>Ananas</taxon>
    </lineage>
</organism>
<dbReference type="CDD" id="cd00028">
    <property type="entry name" value="B_lectin"/>
    <property type="match status" value="1"/>
</dbReference>
<dbReference type="PROSITE" id="PS00107">
    <property type="entry name" value="PROTEIN_KINASE_ATP"/>
    <property type="match status" value="1"/>
</dbReference>
<evidence type="ECO:0000256" key="1">
    <source>
        <dbReference type="ARBA" id="ARBA00004479"/>
    </source>
</evidence>
<gene>
    <name evidence="25" type="ORF">ACMD2_00488</name>
</gene>
<keyword evidence="10 20" id="KW-1133">Transmembrane helix</keyword>
<dbReference type="CDD" id="cd14066">
    <property type="entry name" value="STKc_IRAK"/>
    <property type="match status" value="1"/>
</dbReference>
<name>A0A199UF66_ANACO</name>
<feature type="domain" description="Protein kinase" evidence="22">
    <location>
        <begin position="497"/>
        <end position="828"/>
    </location>
</feature>
<dbReference type="InterPro" id="IPR017441">
    <property type="entry name" value="Protein_kinase_ATP_BS"/>
</dbReference>
<keyword evidence="7 17" id="KW-0547">Nucleotide-binding</keyword>
<sequence length="828" mass="91541">MASSLSFLLLFSIFHSLERSVLSSAISSDSISFNSSLSGAQTIVSKGGNFALGFFHLGNNSSPNFYLGIWYYKISQFTSVWVANREAPISDPSSSELKISKEGNLILTNQFKTHIWSTNITSATSNYATVAEILDTGNLILRDGSEPSKVYWQSIDHPSDTWLPGGKLGRNKVTGERQRLTSWRNSEDPAPGIFSLETDPNGTSQYFIFWNRTKPFWTSGEWNGEIFAAVPEMTPHYIYNFEYVNNANESYFTYSLQDDKLISRLVLDLSGQIKELTWMENAQEWILFWSQPKQQCDVYALCGPFGRCDGNSFPYCSCMKGFSEASPSDWALRDWSRGCKRNTSLQCSSNSTSLSGSEKKDKFFLMSDVSLPANPHSLAVGSIEDCELACLKNCVCTAYSYSGGCNVWYGGLLDLQQNSSGETLYLRLASSELPNSGTKKGKTIRVLLGSVLGILACIALVSSLGWLYNRRHKITATKSAEGNLIAFTYNDLKRMTKNFSEKLGGGSFGSVAKGTLPDSTAIAVKRFEGLLRIGEKQFRNEVSTIGTIQHVNLVRLHGFCSEGDNRLLVYEYMPKGSLDTQLFRRNSVGTVLDWKTRYQIALGAAKGLAYLHEKCRDCIIHCDIKPENILLDDLFVPKVADFGLAKLLGRDFSRVLTTVRGTIGYLAPEWISGVAITAKADVYSYGMVLLEIISGRRNVVNSEDGSASYFPLEAVRKVNEGDVVSLLDDRLKGEAEFDELDRACRAACWCIQDSEIYGRRWAGCSDSGGVVEVGFPPIPRSLQLLAEKPGSMGFFSELSSLQSNPTQPESTSSASSKDRSNLLSFCCL</sequence>
<comment type="catalytic activity">
    <reaction evidence="15 17">
        <text>L-threonyl-[protein] + ATP = O-phospho-L-threonyl-[protein] + ADP + H(+)</text>
        <dbReference type="Rhea" id="RHEA:46608"/>
        <dbReference type="Rhea" id="RHEA-COMP:11060"/>
        <dbReference type="Rhea" id="RHEA-COMP:11605"/>
        <dbReference type="ChEBI" id="CHEBI:15378"/>
        <dbReference type="ChEBI" id="CHEBI:30013"/>
        <dbReference type="ChEBI" id="CHEBI:30616"/>
        <dbReference type="ChEBI" id="CHEBI:61977"/>
        <dbReference type="ChEBI" id="CHEBI:456216"/>
        <dbReference type="EC" id="2.7.11.1"/>
    </reaction>
</comment>
<dbReference type="PANTHER" id="PTHR47974">
    <property type="entry name" value="OS07G0415500 PROTEIN"/>
    <property type="match status" value="1"/>
</dbReference>
<dbReference type="Gene3D" id="1.10.510.10">
    <property type="entry name" value="Transferase(Phosphotransferase) domain 1"/>
    <property type="match status" value="1"/>
</dbReference>
<evidence type="ECO:0000313" key="26">
    <source>
        <dbReference type="Proteomes" id="UP000092600"/>
    </source>
</evidence>
<keyword evidence="4 17" id="KW-0808">Transferase</keyword>
<reference evidence="25 26" key="1">
    <citation type="journal article" date="2016" name="DNA Res.">
        <title>The draft genome of MD-2 pineapple using hybrid error correction of long reads.</title>
        <authorList>
            <person name="Redwan R.M."/>
            <person name="Saidin A."/>
            <person name="Kumar S.V."/>
        </authorList>
    </citation>
    <scope>NUCLEOTIDE SEQUENCE [LARGE SCALE GENOMIC DNA]</scope>
    <source>
        <strain evidence="26">cv. MD2</strain>
        <tissue evidence="25">Leaf</tissue>
    </source>
</reference>
<evidence type="ECO:0000313" key="25">
    <source>
        <dbReference type="EMBL" id="OAY63512.1"/>
    </source>
</evidence>
<comment type="caution">
    <text evidence="25">The sequence shown here is derived from an EMBL/GenBank/DDBJ whole genome shotgun (WGS) entry which is preliminary data.</text>
</comment>
<dbReference type="PROSITE" id="PS50011">
    <property type="entry name" value="PROTEIN_KINASE_DOM"/>
    <property type="match status" value="1"/>
</dbReference>
<evidence type="ECO:0000256" key="18">
    <source>
        <dbReference type="PROSITE-ProRule" id="PRU10141"/>
    </source>
</evidence>
<dbReference type="PROSITE" id="PS50948">
    <property type="entry name" value="PAN"/>
    <property type="match status" value="1"/>
</dbReference>
<dbReference type="STRING" id="4615.A0A199UF66"/>
<dbReference type="InterPro" id="IPR003609">
    <property type="entry name" value="Pan_app"/>
</dbReference>
<keyword evidence="5 20" id="KW-0812">Transmembrane</keyword>
<dbReference type="FunFam" id="2.90.10.10:FF:000002">
    <property type="entry name" value="Serine/threonine-protein kinase"/>
    <property type="match status" value="1"/>
</dbReference>
<evidence type="ECO:0000256" key="7">
    <source>
        <dbReference type="ARBA" id="ARBA00022741"/>
    </source>
</evidence>
<feature type="transmembrane region" description="Helical" evidence="20">
    <location>
        <begin position="446"/>
        <end position="468"/>
    </location>
</feature>
<keyword evidence="25" id="KW-0430">Lectin</keyword>
<dbReference type="GO" id="GO:0106310">
    <property type="term" value="F:protein serine kinase activity"/>
    <property type="evidence" value="ECO:0007669"/>
    <property type="project" value="RHEA"/>
</dbReference>
<proteinExistence type="inferred from homology"/>
<dbReference type="GO" id="GO:0051707">
    <property type="term" value="P:response to other organism"/>
    <property type="evidence" value="ECO:0007669"/>
    <property type="project" value="UniProtKB-ARBA"/>
</dbReference>
<dbReference type="GO" id="GO:0005524">
    <property type="term" value="F:ATP binding"/>
    <property type="evidence" value="ECO:0007669"/>
    <property type="project" value="UniProtKB-UniRule"/>
</dbReference>
<dbReference type="SUPFAM" id="SSF56112">
    <property type="entry name" value="Protein kinase-like (PK-like)"/>
    <property type="match status" value="1"/>
</dbReference>
<evidence type="ECO:0000256" key="8">
    <source>
        <dbReference type="ARBA" id="ARBA00022777"/>
    </source>
</evidence>
<keyword evidence="3" id="KW-0245">EGF-like domain</keyword>
<accession>A0A199UF66</accession>
<dbReference type="InterPro" id="IPR008271">
    <property type="entry name" value="Ser/Thr_kinase_AS"/>
</dbReference>
<dbReference type="CDD" id="cd01098">
    <property type="entry name" value="PAN_AP_plant"/>
    <property type="match status" value="1"/>
</dbReference>
<evidence type="ECO:0000256" key="3">
    <source>
        <dbReference type="ARBA" id="ARBA00022536"/>
    </source>
</evidence>
<evidence type="ECO:0000256" key="6">
    <source>
        <dbReference type="ARBA" id="ARBA00022729"/>
    </source>
</evidence>
<evidence type="ECO:0000256" key="14">
    <source>
        <dbReference type="ARBA" id="ARBA00023180"/>
    </source>
</evidence>
<dbReference type="Proteomes" id="UP000092600">
    <property type="component" value="Unassembled WGS sequence"/>
</dbReference>
<dbReference type="SUPFAM" id="SSF51110">
    <property type="entry name" value="alpha-D-mannose-specific plant lectins"/>
    <property type="match status" value="1"/>
</dbReference>
<dbReference type="GO" id="GO:0004674">
    <property type="term" value="F:protein serine/threonine kinase activity"/>
    <property type="evidence" value="ECO:0007669"/>
    <property type="project" value="UniProtKB-KW"/>
</dbReference>
<dbReference type="EMBL" id="LSRQ01008337">
    <property type="protein sequence ID" value="OAY63512.1"/>
    <property type="molecule type" value="Genomic_DNA"/>
</dbReference>
<evidence type="ECO:0000256" key="15">
    <source>
        <dbReference type="ARBA" id="ARBA00047899"/>
    </source>
</evidence>
<evidence type="ECO:0000259" key="24">
    <source>
        <dbReference type="PROSITE" id="PS50948"/>
    </source>
</evidence>
<dbReference type="FunFam" id="3.30.200.20:FF:000178">
    <property type="entry name" value="serine/threonine-protein kinase PBS1-like"/>
    <property type="match status" value="1"/>
</dbReference>
<dbReference type="GO" id="GO:0030246">
    <property type="term" value="F:carbohydrate binding"/>
    <property type="evidence" value="ECO:0007669"/>
    <property type="project" value="UniProtKB-KW"/>
</dbReference>
<evidence type="ECO:0000256" key="2">
    <source>
        <dbReference type="ARBA" id="ARBA00022527"/>
    </source>
</evidence>
<evidence type="ECO:0000256" key="21">
    <source>
        <dbReference type="SAM" id="SignalP"/>
    </source>
</evidence>
<dbReference type="InterPro" id="IPR036426">
    <property type="entry name" value="Bulb-type_lectin_dom_sf"/>
</dbReference>
<evidence type="ECO:0000256" key="20">
    <source>
        <dbReference type="SAM" id="Phobius"/>
    </source>
</evidence>
<dbReference type="PROSITE" id="PS00108">
    <property type="entry name" value="PROTEIN_KINASE_ST"/>
    <property type="match status" value="1"/>
</dbReference>
<dbReference type="Pfam" id="PF00069">
    <property type="entry name" value="Pkinase"/>
    <property type="match status" value="1"/>
</dbReference>
<keyword evidence="11 20" id="KW-0472">Membrane</keyword>
<evidence type="ECO:0000256" key="9">
    <source>
        <dbReference type="ARBA" id="ARBA00022840"/>
    </source>
</evidence>
<dbReference type="SMART" id="SM00473">
    <property type="entry name" value="PAN_AP"/>
    <property type="match status" value="1"/>
</dbReference>
<comment type="catalytic activity">
    <reaction evidence="16 17">
        <text>L-seryl-[protein] + ATP = O-phospho-L-seryl-[protein] + ADP + H(+)</text>
        <dbReference type="Rhea" id="RHEA:17989"/>
        <dbReference type="Rhea" id="RHEA-COMP:9863"/>
        <dbReference type="Rhea" id="RHEA-COMP:11604"/>
        <dbReference type="ChEBI" id="CHEBI:15378"/>
        <dbReference type="ChEBI" id="CHEBI:29999"/>
        <dbReference type="ChEBI" id="CHEBI:30616"/>
        <dbReference type="ChEBI" id="CHEBI:83421"/>
        <dbReference type="ChEBI" id="CHEBI:456216"/>
        <dbReference type="EC" id="2.7.11.1"/>
    </reaction>
</comment>
<dbReference type="PROSITE" id="PS50927">
    <property type="entry name" value="BULB_LECTIN"/>
    <property type="match status" value="1"/>
</dbReference>
<evidence type="ECO:0000259" key="23">
    <source>
        <dbReference type="PROSITE" id="PS50927"/>
    </source>
</evidence>
<keyword evidence="9 17" id="KW-0067">ATP-binding</keyword>
<dbReference type="SMART" id="SM00220">
    <property type="entry name" value="S_TKc"/>
    <property type="match status" value="1"/>
</dbReference>
<keyword evidence="12" id="KW-1015">Disulfide bond</keyword>
<keyword evidence="13 25" id="KW-0675">Receptor</keyword>
<evidence type="ECO:0000256" key="5">
    <source>
        <dbReference type="ARBA" id="ARBA00022692"/>
    </source>
</evidence>
<dbReference type="InterPro" id="IPR000719">
    <property type="entry name" value="Prot_kinase_dom"/>
</dbReference>
<dbReference type="InterPro" id="IPR000858">
    <property type="entry name" value="S_locus_glycoprot_dom"/>
</dbReference>
<dbReference type="Gene3D" id="3.30.200.20">
    <property type="entry name" value="Phosphorylase Kinase, domain 1"/>
    <property type="match status" value="1"/>
</dbReference>
<evidence type="ECO:0000256" key="10">
    <source>
        <dbReference type="ARBA" id="ARBA00022989"/>
    </source>
</evidence>
<feature type="signal peptide" evidence="21">
    <location>
        <begin position="1"/>
        <end position="23"/>
    </location>
</feature>
<evidence type="ECO:0000256" key="16">
    <source>
        <dbReference type="ARBA" id="ARBA00048679"/>
    </source>
</evidence>
<feature type="domain" description="Bulb-type lectin" evidence="23">
    <location>
        <begin position="28"/>
        <end position="154"/>
    </location>
</feature>
<dbReference type="InterPro" id="IPR001480">
    <property type="entry name" value="Bulb-type_lectin_dom"/>
</dbReference>
<dbReference type="InterPro" id="IPR011009">
    <property type="entry name" value="Kinase-like_dom_sf"/>
</dbReference>
<protein>
    <recommendedName>
        <fullName evidence="17">Receptor-like serine/threonine-protein kinase</fullName>
        <ecNumber evidence="17">2.7.11.1</ecNumber>
    </recommendedName>
</protein>
<dbReference type="Pfam" id="PF08276">
    <property type="entry name" value="PAN_2"/>
    <property type="match status" value="1"/>
</dbReference>
<feature type="chain" id="PRO_5008285207" description="Receptor-like serine/threonine-protein kinase" evidence="21">
    <location>
        <begin position="24"/>
        <end position="828"/>
    </location>
</feature>
<evidence type="ECO:0000256" key="17">
    <source>
        <dbReference type="PIRNR" id="PIRNR000641"/>
    </source>
</evidence>
<dbReference type="GO" id="GO:0048544">
    <property type="term" value="P:recognition of pollen"/>
    <property type="evidence" value="ECO:0007669"/>
    <property type="project" value="InterPro"/>
</dbReference>
<dbReference type="AlphaFoldDB" id="A0A199UF66"/>
<dbReference type="SMART" id="SM00108">
    <property type="entry name" value="B_lectin"/>
    <property type="match status" value="1"/>
</dbReference>
<dbReference type="PANTHER" id="PTHR47974:SF19">
    <property type="entry name" value="RECEPTOR-LIKE SERINE_THREONINE-PROTEIN KINASE"/>
    <property type="match status" value="1"/>
</dbReference>
<feature type="compositionally biased region" description="Polar residues" evidence="19">
    <location>
        <begin position="799"/>
        <end position="815"/>
    </location>
</feature>
<dbReference type="FunFam" id="1.10.510.10:FF:000384">
    <property type="entry name" value="G-type lectin S-receptor-like serine/threonine-protein kinase"/>
    <property type="match status" value="1"/>
</dbReference>
<feature type="domain" description="Apple" evidence="24">
    <location>
        <begin position="347"/>
        <end position="429"/>
    </location>
</feature>
<dbReference type="InterPro" id="IPR024171">
    <property type="entry name" value="SRK-like_kinase"/>
</dbReference>
<dbReference type="GO" id="GO:0016020">
    <property type="term" value="C:membrane"/>
    <property type="evidence" value="ECO:0007669"/>
    <property type="project" value="UniProtKB-SubCell"/>
</dbReference>
<evidence type="ECO:0000256" key="19">
    <source>
        <dbReference type="SAM" id="MobiDB-lite"/>
    </source>
</evidence>
<keyword evidence="14" id="KW-0325">Glycoprotein</keyword>
<keyword evidence="8 17" id="KW-0418">Kinase</keyword>
<evidence type="ECO:0000256" key="13">
    <source>
        <dbReference type="ARBA" id="ARBA00023170"/>
    </source>
</evidence>
<comment type="similarity">
    <text evidence="17">Belongs to the protein kinase superfamily. Ser/Thr protein kinase family.</text>
</comment>
<dbReference type="Pfam" id="PF00954">
    <property type="entry name" value="S_locus_glycop"/>
    <property type="match status" value="1"/>
</dbReference>
<dbReference type="PIRSF" id="PIRSF000641">
    <property type="entry name" value="SRK"/>
    <property type="match status" value="1"/>
</dbReference>
<feature type="region of interest" description="Disordered" evidence="19">
    <location>
        <begin position="799"/>
        <end position="820"/>
    </location>
</feature>
<evidence type="ECO:0000256" key="12">
    <source>
        <dbReference type="ARBA" id="ARBA00023157"/>
    </source>
</evidence>
<dbReference type="Gene3D" id="2.90.10.10">
    <property type="entry name" value="Bulb-type lectin domain"/>
    <property type="match status" value="1"/>
</dbReference>
<keyword evidence="6 21" id="KW-0732">Signal</keyword>
<evidence type="ECO:0000256" key="11">
    <source>
        <dbReference type="ARBA" id="ARBA00023136"/>
    </source>
</evidence>
<feature type="binding site" evidence="18">
    <location>
        <position position="525"/>
    </location>
    <ligand>
        <name>ATP</name>
        <dbReference type="ChEBI" id="CHEBI:30616"/>
    </ligand>
</feature>
<evidence type="ECO:0000259" key="22">
    <source>
        <dbReference type="PROSITE" id="PS50011"/>
    </source>
</evidence>
<keyword evidence="2 17" id="KW-0723">Serine/threonine-protein kinase</keyword>
<evidence type="ECO:0000256" key="4">
    <source>
        <dbReference type="ARBA" id="ARBA00022679"/>
    </source>
</evidence>
<dbReference type="EC" id="2.7.11.1" evidence="17"/>
<dbReference type="Pfam" id="PF01453">
    <property type="entry name" value="B_lectin"/>
    <property type="match status" value="1"/>
</dbReference>
<comment type="subcellular location">
    <subcellularLocation>
        <location evidence="1">Membrane</location>
        <topology evidence="1">Single-pass type I membrane protein</topology>
    </subcellularLocation>
</comment>